<feature type="transmembrane region" description="Helical" evidence="3">
    <location>
        <begin position="422"/>
        <end position="444"/>
    </location>
</feature>
<dbReference type="RefSeq" id="WP_229161303.1">
    <property type="nucleotide sequence ID" value="NZ_JAJEWP010000004.1"/>
</dbReference>
<dbReference type="PROSITE" id="PS50887">
    <property type="entry name" value="GGDEF"/>
    <property type="match status" value="1"/>
</dbReference>
<accession>A0ABS8GAS3</accession>
<dbReference type="InterPro" id="IPR000160">
    <property type="entry name" value="GGDEF_dom"/>
</dbReference>
<dbReference type="InterPro" id="IPR011990">
    <property type="entry name" value="TPR-like_helical_dom_sf"/>
</dbReference>
<dbReference type="Proteomes" id="UP001520878">
    <property type="component" value="Unassembled WGS sequence"/>
</dbReference>
<evidence type="ECO:0000256" key="2">
    <source>
        <dbReference type="ARBA" id="ARBA00034247"/>
    </source>
</evidence>
<protein>
    <recommendedName>
        <fullName evidence="1">diguanylate cyclase</fullName>
        <ecNumber evidence="1">2.7.7.65</ecNumber>
    </recommendedName>
</protein>
<keyword evidence="3" id="KW-0812">Transmembrane</keyword>
<dbReference type="InterPro" id="IPR029787">
    <property type="entry name" value="Nucleotide_cyclase"/>
</dbReference>
<dbReference type="EC" id="2.7.7.65" evidence="1"/>
<dbReference type="Gene3D" id="3.30.70.270">
    <property type="match status" value="1"/>
</dbReference>
<dbReference type="PANTHER" id="PTHR45138">
    <property type="entry name" value="REGULATORY COMPONENTS OF SENSORY TRANSDUCTION SYSTEM"/>
    <property type="match status" value="1"/>
</dbReference>
<dbReference type="Pfam" id="PF00990">
    <property type="entry name" value="GGDEF"/>
    <property type="match status" value="1"/>
</dbReference>
<keyword evidence="6" id="KW-0548">Nucleotidyltransferase</keyword>
<feature type="chain" id="PRO_5046661659" description="diguanylate cyclase" evidence="4">
    <location>
        <begin position="21"/>
        <end position="621"/>
    </location>
</feature>
<evidence type="ECO:0000313" key="6">
    <source>
        <dbReference type="EMBL" id="MCC2617276.1"/>
    </source>
</evidence>
<organism evidence="6 7">
    <name type="scientific">Fluctibacter halophilus</name>
    <dbReference type="NCBI Taxonomy" id="226011"/>
    <lineage>
        <taxon>Bacteria</taxon>
        <taxon>Pseudomonadati</taxon>
        <taxon>Pseudomonadota</taxon>
        <taxon>Gammaproteobacteria</taxon>
        <taxon>Alteromonadales</taxon>
        <taxon>Alteromonadaceae</taxon>
        <taxon>Fluctibacter</taxon>
    </lineage>
</organism>
<gene>
    <name evidence="6" type="ORF">LJ739_13565</name>
</gene>
<comment type="caution">
    <text evidence="6">The sequence shown here is derived from an EMBL/GenBank/DDBJ whole genome shotgun (WGS) entry which is preliminary data.</text>
</comment>
<name>A0ABS8GAS3_9ALTE</name>
<feature type="domain" description="GGDEF" evidence="5">
    <location>
        <begin position="487"/>
        <end position="619"/>
    </location>
</feature>
<evidence type="ECO:0000256" key="1">
    <source>
        <dbReference type="ARBA" id="ARBA00012528"/>
    </source>
</evidence>
<evidence type="ECO:0000256" key="4">
    <source>
        <dbReference type="SAM" id="SignalP"/>
    </source>
</evidence>
<keyword evidence="7" id="KW-1185">Reference proteome</keyword>
<sequence length="621" mass="69870">MTNWLRTLLMLLCLSGAASAAQPVTTFSQPYADWLVALNKHPDKIISELQRRDAEALNSDIERAQYHYVLSLAYYAQTYPRPALEYAKRAMALTDPQVQPWLFFHARLAESLALDLLARSDEGLVGANAALVWAQLADNTELMVHALYVRGQLRISLVDYQGALQDLQNAYEQASDDGLVSRAHIASVLALVYEYRREDGLAVPFFEEAASYHREQGNTLELSVALYGLGRANSNLGEHELGRQQLEESAELARSIRDLQGVAYALKELAGLAFRSNELDRAKRLYTEAQSTFDLAQNRYMQLDTSLSLARIALAEGVPDIAYQHIERAYGFLDPATMPLQQLAIDEIKAQWLAKTGQYQAAYEQLQATVPRKQKLMSERSTEQLHSLRAQYEINAKERENRLLEQRNHLTQSDLQNSRLRFVQLTLLFVASLIICVLLIVLVYRTRKARAQLERLANYDSLTGVANRRFALERLQLQLELANRHGFDLVVVIVDLDHFKRINDTHGHGVGDQVLSELGQLCLRTFRATDVVGRIGGEEFLIGLVHTGLEDAKKIIKSFSLKVNELSDRIGIEGLRLSISCGLVLNRTDTSLTQLMAEADQALYDAKANGRDQFVVCTPKQ</sequence>
<dbReference type="GO" id="GO:0052621">
    <property type="term" value="F:diguanylate cyclase activity"/>
    <property type="evidence" value="ECO:0007669"/>
    <property type="project" value="UniProtKB-EC"/>
</dbReference>
<reference evidence="6 7" key="1">
    <citation type="submission" date="2021-10" db="EMBL/GenBank/DDBJ databases">
        <title>Draft genome of Aestuariibacter halophilus JC2043.</title>
        <authorList>
            <person name="Emsley S.A."/>
            <person name="Pfannmuller K.M."/>
            <person name="Ushijima B."/>
            <person name="Saw J.H."/>
            <person name="Videau P."/>
        </authorList>
    </citation>
    <scope>NUCLEOTIDE SEQUENCE [LARGE SCALE GENOMIC DNA]</scope>
    <source>
        <strain evidence="6 7">JC2043</strain>
    </source>
</reference>
<evidence type="ECO:0000256" key="3">
    <source>
        <dbReference type="SAM" id="Phobius"/>
    </source>
</evidence>
<dbReference type="InterPro" id="IPR043128">
    <property type="entry name" value="Rev_trsase/Diguanyl_cyclase"/>
</dbReference>
<dbReference type="CDD" id="cd01949">
    <property type="entry name" value="GGDEF"/>
    <property type="match status" value="1"/>
</dbReference>
<dbReference type="NCBIfam" id="TIGR00254">
    <property type="entry name" value="GGDEF"/>
    <property type="match status" value="1"/>
</dbReference>
<evidence type="ECO:0000313" key="7">
    <source>
        <dbReference type="Proteomes" id="UP001520878"/>
    </source>
</evidence>
<comment type="catalytic activity">
    <reaction evidence="2">
        <text>2 GTP = 3',3'-c-di-GMP + 2 diphosphate</text>
        <dbReference type="Rhea" id="RHEA:24898"/>
        <dbReference type="ChEBI" id="CHEBI:33019"/>
        <dbReference type="ChEBI" id="CHEBI:37565"/>
        <dbReference type="ChEBI" id="CHEBI:58805"/>
        <dbReference type="EC" id="2.7.7.65"/>
    </reaction>
</comment>
<dbReference type="InterPro" id="IPR050469">
    <property type="entry name" value="Diguanylate_Cyclase"/>
</dbReference>
<dbReference type="SUPFAM" id="SSF55073">
    <property type="entry name" value="Nucleotide cyclase"/>
    <property type="match status" value="1"/>
</dbReference>
<keyword evidence="3" id="KW-0472">Membrane</keyword>
<keyword evidence="3" id="KW-1133">Transmembrane helix</keyword>
<dbReference type="SMART" id="SM00267">
    <property type="entry name" value="GGDEF"/>
    <property type="match status" value="1"/>
</dbReference>
<dbReference type="PANTHER" id="PTHR45138:SF9">
    <property type="entry name" value="DIGUANYLATE CYCLASE DGCM-RELATED"/>
    <property type="match status" value="1"/>
</dbReference>
<dbReference type="EMBL" id="JAJEWP010000004">
    <property type="protein sequence ID" value="MCC2617276.1"/>
    <property type="molecule type" value="Genomic_DNA"/>
</dbReference>
<dbReference type="Gene3D" id="1.25.40.10">
    <property type="entry name" value="Tetratricopeptide repeat domain"/>
    <property type="match status" value="2"/>
</dbReference>
<proteinExistence type="predicted"/>
<evidence type="ECO:0000259" key="5">
    <source>
        <dbReference type="PROSITE" id="PS50887"/>
    </source>
</evidence>
<feature type="signal peptide" evidence="4">
    <location>
        <begin position="1"/>
        <end position="20"/>
    </location>
</feature>
<dbReference type="SUPFAM" id="SSF48452">
    <property type="entry name" value="TPR-like"/>
    <property type="match status" value="2"/>
</dbReference>
<keyword evidence="6" id="KW-0808">Transferase</keyword>
<keyword evidence="4" id="KW-0732">Signal</keyword>